<dbReference type="Pfam" id="PF05133">
    <property type="entry name" value="SPP1_portal"/>
    <property type="match status" value="1"/>
</dbReference>
<proteinExistence type="predicted"/>
<dbReference type="Proteomes" id="UP000182227">
    <property type="component" value="Unassembled WGS sequence"/>
</dbReference>
<organism evidence="2 3">
    <name type="scientific">Mycolicibacterium conceptionense</name>
    <dbReference type="NCBI Taxonomy" id="451644"/>
    <lineage>
        <taxon>Bacteria</taxon>
        <taxon>Bacillati</taxon>
        <taxon>Actinomycetota</taxon>
        <taxon>Actinomycetes</taxon>
        <taxon>Mycobacteriales</taxon>
        <taxon>Mycobacteriaceae</taxon>
        <taxon>Mycolicibacterium</taxon>
    </lineage>
</organism>
<protein>
    <submittedName>
        <fullName evidence="2">Phage portal protein, SPP1 Gp6-like</fullName>
    </submittedName>
</protein>
<feature type="compositionally biased region" description="Basic residues" evidence="1">
    <location>
        <begin position="301"/>
        <end position="310"/>
    </location>
</feature>
<evidence type="ECO:0000313" key="3">
    <source>
        <dbReference type="Proteomes" id="UP000182227"/>
    </source>
</evidence>
<dbReference type="InterPro" id="IPR021145">
    <property type="entry name" value="Portal_protein_SPP1_Gp6-like"/>
</dbReference>
<dbReference type="AlphaFoldDB" id="A0A0U1D5K4"/>
<evidence type="ECO:0000256" key="1">
    <source>
        <dbReference type="SAM" id="MobiDB-lite"/>
    </source>
</evidence>
<feature type="compositionally biased region" description="Low complexity" evidence="1">
    <location>
        <begin position="283"/>
        <end position="300"/>
    </location>
</feature>
<gene>
    <name evidence="2" type="ORF">BN970_01361</name>
</gene>
<dbReference type="EMBL" id="CTEF01000001">
    <property type="protein sequence ID" value="CQD07242.1"/>
    <property type="molecule type" value="Genomic_DNA"/>
</dbReference>
<reference evidence="2 3" key="1">
    <citation type="submission" date="2015-03" db="EMBL/GenBank/DDBJ databases">
        <authorList>
            <person name="Murphy D."/>
        </authorList>
    </citation>
    <scope>NUCLEOTIDE SEQUENCE [LARGE SCALE GENOMIC DNA]</scope>
    <source>
        <strain evidence="2 3">D16</strain>
    </source>
</reference>
<feature type="region of interest" description="Disordered" evidence="1">
    <location>
        <begin position="280"/>
        <end position="310"/>
    </location>
</feature>
<evidence type="ECO:0000313" key="2">
    <source>
        <dbReference type="EMBL" id="CQD07242.1"/>
    </source>
</evidence>
<sequence>MSTDKIRLPGVSDDEDRLLNRLLKQLSDKSSRNVLRASYYDGKRAIQQVGTVIPPQYTRLGIVLGWSAKAVDILARRCNLDGFVWADGDLDSLGAQEVWDDNHLGAEINSLLVSSLIHSTAFLVNTEGGDNEPASLISVKDALNATGDWNVRARRLDNLLSITAREENQPTGLALYLDGETLTATKENGKWTVERQFHPWGVPAEAVAYKPRVGRPFGSSRISRPVMSIHDQALRTIIRLEGHADVFSYPEMWMLGADPSIFRNADGTVQPQWQVMLGRIKASRTTTKPKTRAPTSSSSKLPRRRRTSRP</sequence>
<accession>A0A0U1D5K4</accession>
<name>A0A0U1D5K4_9MYCO</name>